<dbReference type="Proteomes" id="UP000013981">
    <property type="component" value="Unassembled WGS sequence"/>
</dbReference>
<proteinExistence type="predicted"/>
<gene>
    <name evidence="1" type="ORF">HMPREF1526_00995</name>
</gene>
<organism evidence="1 2">
    <name type="scientific">Butyricicoccus pullicaecorum 1.2</name>
    <dbReference type="NCBI Taxonomy" id="1203606"/>
    <lineage>
        <taxon>Bacteria</taxon>
        <taxon>Bacillati</taxon>
        <taxon>Bacillota</taxon>
        <taxon>Clostridia</taxon>
        <taxon>Eubacteriales</taxon>
        <taxon>Butyricicoccaceae</taxon>
        <taxon>Butyricicoccus</taxon>
    </lineage>
</organism>
<reference evidence="1 2" key="1">
    <citation type="submission" date="2013-01" db="EMBL/GenBank/DDBJ databases">
        <title>The Genome Sequence of Butyricicoccus pullicaecorum 1.2.</title>
        <authorList>
            <consortium name="The Broad Institute Genome Sequencing Platform"/>
            <person name="Earl A."/>
            <person name="Ward D."/>
            <person name="Feldgarden M."/>
            <person name="Gevers D."/>
            <person name="Van Immerseel F."/>
            <person name="Eeckhaut V."/>
            <person name="Walker B."/>
            <person name="Young S.K."/>
            <person name="Zeng Q."/>
            <person name="Gargeya S."/>
            <person name="Fitzgerald M."/>
            <person name="Haas B."/>
            <person name="Abouelleil A."/>
            <person name="Alvarado L."/>
            <person name="Arachchi H.M."/>
            <person name="Berlin A.M."/>
            <person name="Chapman S.B."/>
            <person name="Dewar J."/>
            <person name="Goldberg J."/>
            <person name="Griggs A."/>
            <person name="Gujja S."/>
            <person name="Hansen M."/>
            <person name="Howarth C."/>
            <person name="Imamovic A."/>
            <person name="Larimer J."/>
            <person name="McCowan C."/>
            <person name="Murphy C."/>
            <person name="Neiman D."/>
            <person name="Pearson M."/>
            <person name="Priest M."/>
            <person name="Roberts A."/>
            <person name="Saif S."/>
            <person name="Shea T."/>
            <person name="Sisk P."/>
            <person name="Sykes S."/>
            <person name="Wortman J."/>
            <person name="Nusbaum C."/>
            <person name="Birren B."/>
        </authorList>
    </citation>
    <scope>NUCLEOTIDE SEQUENCE [LARGE SCALE GENOMIC DNA]</scope>
    <source>
        <strain evidence="1 2">1.2</strain>
    </source>
</reference>
<dbReference type="AlphaFoldDB" id="R8W4C2"/>
<protein>
    <submittedName>
        <fullName evidence="1">Uncharacterized protein</fullName>
    </submittedName>
</protein>
<sequence length="82" mass="9507">MNRVTEGLVQRANFCDTDLKLLFYGNVIFTILSLSDKSNQFIQFFLSGSVTVYSCFIDPRKNFLYAFLVTVCLEKLPLRKRV</sequence>
<evidence type="ECO:0000313" key="2">
    <source>
        <dbReference type="Proteomes" id="UP000013981"/>
    </source>
</evidence>
<accession>R8W4C2</accession>
<dbReference type="EMBL" id="AQOB01000004">
    <property type="protein sequence ID" value="EOQ37967.1"/>
    <property type="molecule type" value="Genomic_DNA"/>
</dbReference>
<keyword evidence="2" id="KW-1185">Reference proteome</keyword>
<name>R8W4C2_9FIRM</name>
<comment type="caution">
    <text evidence="1">The sequence shown here is derived from an EMBL/GenBank/DDBJ whole genome shotgun (WGS) entry which is preliminary data.</text>
</comment>
<evidence type="ECO:0000313" key="1">
    <source>
        <dbReference type="EMBL" id="EOQ37967.1"/>
    </source>
</evidence>
<dbReference type="HOGENOM" id="CLU_2551900_0_0_9"/>